<dbReference type="AlphaFoldDB" id="A0A067D915"/>
<evidence type="ECO:0000259" key="3">
    <source>
        <dbReference type="PROSITE" id="PS50158"/>
    </source>
</evidence>
<dbReference type="InterPro" id="IPR040256">
    <property type="entry name" value="At4g02000-like"/>
</dbReference>
<organism evidence="4 5">
    <name type="scientific">Citrus sinensis</name>
    <name type="common">Sweet orange</name>
    <name type="synonym">Citrus aurantium var. sinensis</name>
    <dbReference type="NCBI Taxonomy" id="2711"/>
    <lineage>
        <taxon>Eukaryota</taxon>
        <taxon>Viridiplantae</taxon>
        <taxon>Streptophyta</taxon>
        <taxon>Embryophyta</taxon>
        <taxon>Tracheophyta</taxon>
        <taxon>Spermatophyta</taxon>
        <taxon>Magnoliopsida</taxon>
        <taxon>eudicotyledons</taxon>
        <taxon>Gunneridae</taxon>
        <taxon>Pentapetalae</taxon>
        <taxon>rosids</taxon>
        <taxon>malvids</taxon>
        <taxon>Sapindales</taxon>
        <taxon>Rutaceae</taxon>
        <taxon>Aurantioideae</taxon>
        <taxon>Citrus</taxon>
    </lineage>
</organism>
<feature type="region of interest" description="Disordered" evidence="2">
    <location>
        <begin position="126"/>
        <end position="148"/>
    </location>
</feature>
<dbReference type="PANTHER" id="PTHR31286">
    <property type="entry name" value="GLYCINE-RICH CELL WALL STRUCTURAL PROTEIN 1.8-LIKE"/>
    <property type="match status" value="1"/>
</dbReference>
<feature type="non-terminal residue" evidence="4">
    <location>
        <position position="199"/>
    </location>
</feature>
<evidence type="ECO:0000313" key="4">
    <source>
        <dbReference type="EMBL" id="KDO39313.1"/>
    </source>
</evidence>
<gene>
    <name evidence="4" type="ORF">CISIN_1g037277mg</name>
</gene>
<evidence type="ECO:0000313" key="5">
    <source>
        <dbReference type="Proteomes" id="UP000027120"/>
    </source>
</evidence>
<protein>
    <recommendedName>
        <fullName evidence="3">CCHC-type domain-containing protein</fullName>
    </recommendedName>
</protein>
<proteinExistence type="predicted"/>
<dbReference type="GO" id="GO:0003676">
    <property type="term" value="F:nucleic acid binding"/>
    <property type="evidence" value="ECO:0007669"/>
    <property type="project" value="InterPro"/>
</dbReference>
<accession>A0A067D915</accession>
<dbReference type="InterPro" id="IPR036875">
    <property type="entry name" value="Znf_CCHC_sf"/>
</dbReference>
<sequence>MNTIVVKLLGSSNDNIENIVAWIRILGMPLHYYHKRILRMIGNVVGKVIKIDYNTESARRGKFARIAVEISLKKPLCSQFFLDGKLQNIEYENLPIICFNCGIYGHKNDDCPQSNTLKNLTESCENNVAEDNPNGGGEEKSSSSEVPVNPSFGPWMIVSRKERGRVTVSETAKVKGALVSKFSRRRKLKKEKLLSLETI</sequence>
<name>A0A067D915_CITSI</name>
<feature type="domain" description="CCHC-type" evidence="3">
    <location>
        <begin position="98"/>
        <end position="113"/>
    </location>
</feature>
<dbReference type="Pfam" id="PF14392">
    <property type="entry name" value="zf-CCHC_4"/>
    <property type="match status" value="1"/>
</dbReference>
<evidence type="ECO:0000256" key="2">
    <source>
        <dbReference type="SAM" id="MobiDB-lite"/>
    </source>
</evidence>
<dbReference type="InterPro" id="IPR025836">
    <property type="entry name" value="Zn_knuckle_CX2CX4HX4C"/>
</dbReference>
<dbReference type="PANTHER" id="PTHR31286:SF173">
    <property type="entry name" value="DUF4283 DOMAIN-CONTAINING PROTEIN"/>
    <property type="match status" value="1"/>
</dbReference>
<dbReference type="PROSITE" id="PS50158">
    <property type="entry name" value="ZF_CCHC"/>
    <property type="match status" value="1"/>
</dbReference>
<keyword evidence="1" id="KW-0862">Zinc</keyword>
<dbReference type="GO" id="GO:0008270">
    <property type="term" value="F:zinc ion binding"/>
    <property type="evidence" value="ECO:0007669"/>
    <property type="project" value="UniProtKB-KW"/>
</dbReference>
<dbReference type="SUPFAM" id="SSF57756">
    <property type="entry name" value="Retrovirus zinc finger-like domains"/>
    <property type="match status" value="1"/>
</dbReference>
<keyword evidence="1" id="KW-0479">Metal-binding</keyword>
<evidence type="ECO:0000256" key="1">
    <source>
        <dbReference type="PROSITE-ProRule" id="PRU00047"/>
    </source>
</evidence>
<keyword evidence="5" id="KW-1185">Reference proteome</keyword>
<dbReference type="InterPro" id="IPR001878">
    <property type="entry name" value="Znf_CCHC"/>
</dbReference>
<keyword evidence="1" id="KW-0863">Zinc-finger</keyword>
<dbReference type="Proteomes" id="UP000027120">
    <property type="component" value="Unassembled WGS sequence"/>
</dbReference>
<dbReference type="EMBL" id="KK786731">
    <property type="protein sequence ID" value="KDO39313.1"/>
    <property type="molecule type" value="Genomic_DNA"/>
</dbReference>
<reference evidence="4 5" key="1">
    <citation type="submission" date="2014-04" db="EMBL/GenBank/DDBJ databases">
        <authorList>
            <consortium name="International Citrus Genome Consortium"/>
            <person name="Gmitter F."/>
            <person name="Chen C."/>
            <person name="Farmerie W."/>
            <person name="Harkins T."/>
            <person name="Desany B."/>
            <person name="Mohiuddin M."/>
            <person name="Kodira C."/>
            <person name="Borodovsky M."/>
            <person name="Lomsadze A."/>
            <person name="Burns P."/>
            <person name="Jenkins J."/>
            <person name="Prochnik S."/>
            <person name="Shu S."/>
            <person name="Chapman J."/>
            <person name="Pitluck S."/>
            <person name="Schmutz J."/>
            <person name="Rokhsar D."/>
        </authorList>
    </citation>
    <scope>NUCLEOTIDE SEQUENCE</scope>
</reference>